<dbReference type="RefSeq" id="WP_100271041.1">
    <property type="nucleotide sequence ID" value="NZ_CP024444.1"/>
</dbReference>
<organism evidence="6 7">
    <name type="scientific">Faucicola osloensis</name>
    <name type="common">Moraxella osloensis</name>
    <dbReference type="NCBI Taxonomy" id="34062"/>
    <lineage>
        <taxon>Bacteria</taxon>
        <taxon>Pseudomonadati</taxon>
        <taxon>Pseudomonadota</taxon>
        <taxon>Gammaproteobacteria</taxon>
        <taxon>Moraxellales</taxon>
        <taxon>Moraxellaceae</taxon>
        <taxon>Faucicola</taxon>
    </lineage>
</organism>
<keyword evidence="4" id="KW-0067">ATP-binding</keyword>
<dbReference type="PANTHER" id="PTHR11070:SF30">
    <property type="entry name" value="F-BOX DNA HELICASE 1"/>
    <property type="match status" value="1"/>
</dbReference>
<protein>
    <recommendedName>
        <fullName evidence="5">UvrD-like helicase C-terminal domain-containing protein</fullName>
    </recommendedName>
</protein>
<dbReference type="EMBL" id="CP024444">
    <property type="protein sequence ID" value="ATR79673.1"/>
    <property type="molecule type" value="Genomic_DNA"/>
</dbReference>
<name>A0A2D2LXC0_FAUOS</name>
<dbReference type="GO" id="GO:0005524">
    <property type="term" value="F:ATP binding"/>
    <property type="evidence" value="ECO:0007669"/>
    <property type="project" value="UniProtKB-KW"/>
</dbReference>
<accession>A0A2D2LXC0</accession>
<dbReference type="Proteomes" id="UP000229340">
    <property type="component" value="Plasmid pNP7-1"/>
</dbReference>
<dbReference type="AlphaFoldDB" id="A0A2D2LXC0"/>
<proteinExistence type="predicted"/>
<keyword evidence="1" id="KW-0547">Nucleotide-binding</keyword>
<geneLocation type="plasmid" evidence="7">
    <name>pnp7-1</name>
</geneLocation>
<dbReference type="GO" id="GO:0016787">
    <property type="term" value="F:hydrolase activity"/>
    <property type="evidence" value="ECO:0007669"/>
    <property type="project" value="UniProtKB-KW"/>
</dbReference>
<evidence type="ECO:0000256" key="2">
    <source>
        <dbReference type="ARBA" id="ARBA00022801"/>
    </source>
</evidence>
<evidence type="ECO:0000256" key="1">
    <source>
        <dbReference type="ARBA" id="ARBA00022741"/>
    </source>
</evidence>
<dbReference type="GO" id="GO:0000724">
    <property type="term" value="P:double-strand break repair via homologous recombination"/>
    <property type="evidence" value="ECO:0007669"/>
    <property type="project" value="TreeGrafter"/>
</dbReference>
<evidence type="ECO:0000256" key="3">
    <source>
        <dbReference type="ARBA" id="ARBA00022806"/>
    </source>
</evidence>
<dbReference type="Pfam" id="PF13245">
    <property type="entry name" value="AAA_19"/>
    <property type="match status" value="1"/>
</dbReference>
<dbReference type="Gene3D" id="3.40.50.300">
    <property type="entry name" value="P-loop containing nucleotide triphosphate hydrolases"/>
    <property type="match status" value="2"/>
</dbReference>
<evidence type="ECO:0000259" key="5">
    <source>
        <dbReference type="Pfam" id="PF13361"/>
    </source>
</evidence>
<dbReference type="InterPro" id="IPR000212">
    <property type="entry name" value="DNA_helicase_UvrD/REP"/>
</dbReference>
<keyword evidence="6" id="KW-0614">Plasmid</keyword>
<keyword evidence="2" id="KW-0378">Hydrolase</keyword>
<dbReference type="GO" id="GO:0043138">
    <property type="term" value="F:3'-5' DNA helicase activity"/>
    <property type="evidence" value="ECO:0007669"/>
    <property type="project" value="TreeGrafter"/>
</dbReference>
<sequence length="554" mass="62505">MSSKNKFPPTAEQQAALNAALEGHSLKLIALAGSGKTSTLVLIAHALCQQPNRYGSRKVGKYLAFNKDIAKEAKQKMPVGVHACTFHSLALSQCPAWMKNKLKGQAFHPKDFIAHYNLKDFSVRTFSSPAPGAPKKNGKTKVSGFFQKRIIDAGLDKYMSTAAKYPAERHIAEAVRELLPDVIEEDQKNIVLRLFPLAEILWNRYTNEFDELGIGNNHNVYLKYWANSEPIIDADFILFDEAQDADPIMLGVLLKQPSHVQVIYVGDPHQQIYSWRGAINVMQALPLPSYYLTQSFRFGDNLAKTCQPILDRLGEANTFRGLPDTETLVDGSNKLPKDIDAVLCRTNLGALECLLEYEKHGLKAQPQNINVKECLDMINNLHEFSLGRRPLKHPLLSSFKSYSELQQYCEDYPGDQAIVPFVKILEQYEYDIISSALTRCQLSKIDDFQSSDGNEFDLIVTTAHRSKGCEWDRVMVHGDFLDHFFDSGSSDKKRKSTTKEEYRLLYVTLTRARKKLYVARLDWLLKELGDINLTVKDGDADKSKDNQNSMGESA</sequence>
<evidence type="ECO:0000313" key="7">
    <source>
        <dbReference type="Proteomes" id="UP000229340"/>
    </source>
</evidence>
<keyword evidence="3" id="KW-0347">Helicase</keyword>
<gene>
    <name evidence="6" type="ORF">NP7_09925</name>
</gene>
<dbReference type="Pfam" id="PF13361">
    <property type="entry name" value="UvrD_C"/>
    <property type="match status" value="1"/>
</dbReference>
<dbReference type="GO" id="GO:0031297">
    <property type="term" value="P:replication fork processing"/>
    <property type="evidence" value="ECO:0007669"/>
    <property type="project" value="TreeGrafter"/>
</dbReference>
<evidence type="ECO:0000256" key="4">
    <source>
        <dbReference type="ARBA" id="ARBA00022840"/>
    </source>
</evidence>
<dbReference type="InterPro" id="IPR027417">
    <property type="entry name" value="P-loop_NTPase"/>
</dbReference>
<dbReference type="PANTHER" id="PTHR11070">
    <property type="entry name" value="UVRD / RECB / PCRA DNA HELICASE FAMILY MEMBER"/>
    <property type="match status" value="1"/>
</dbReference>
<feature type="domain" description="UvrD-like helicase C-terminal" evidence="5">
    <location>
        <begin position="433"/>
        <end position="519"/>
    </location>
</feature>
<evidence type="ECO:0000313" key="6">
    <source>
        <dbReference type="EMBL" id="ATR79673.1"/>
    </source>
</evidence>
<dbReference type="InterPro" id="IPR014017">
    <property type="entry name" value="DNA_helicase_UvrD-like_C"/>
</dbReference>
<dbReference type="GO" id="GO:0003677">
    <property type="term" value="F:DNA binding"/>
    <property type="evidence" value="ECO:0007669"/>
    <property type="project" value="InterPro"/>
</dbReference>
<dbReference type="SUPFAM" id="SSF52540">
    <property type="entry name" value="P-loop containing nucleoside triphosphate hydrolases"/>
    <property type="match status" value="1"/>
</dbReference>
<reference evidence="7" key="1">
    <citation type="submission" date="2017-10" db="EMBL/GenBank/DDBJ databases">
        <title>Complete genome sequence of Moraxella osloensis NP7 isolated from human skin.</title>
        <authorList>
            <person name="Lee K."/>
            <person name="Lim J.Y."/>
            <person name="Hwang I."/>
        </authorList>
    </citation>
    <scope>NUCLEOTIDE SEQUENCE [LARGE SCALE GENOMIC DNA]</scope>
    <source>
        <strain evidence="7">NP7</strain>
        <plasmid evidence="7">pnp7-1</plasmid>
    </source>
</reference>
<dbReference type="Gene3D" id="1.10.486.10">
    <property type="entry name" value="PCRA, domain 4"/>
    <property type="match status" value="1"/>
</dbReference>